<accession>A0ABU7D447</accession>
<dbReference type="InterPro" id="IPR001944">
    <property type="entry name" value="Glycoside_Hdrlase_35"/>
</dbReference>
<dbReference type="Gene3D" id="2.60.120.260">
    <property type="entry name" value="Galactose-binding domain-like"/>
    <property type="match status" value="1"/>
</dbReference>
<dbReference type="SUPFAM" id="SSF51445">
    <property type="entry name" value="(Trans)glycosidases"/>
    <property type="match status" value="1"/>
</dbReference>
<feature type="non-terminal residue" evidence="3">
    <location>
        <position position="1"/>
    </location>
</feature>
<protein>
    <recommendedName>
        <fullName evidence="2">Glycoside hydrolase 35 catalytic domain-containing protein</fullName>
    </recommendedName>
</protein>
<dbReference type="Pfam" id="PF01301">
    <property type="entry name" value="Glyco_hydro_35"/>
    <property type="match status" value="1"/>
</dbReference>
<evidence type="ECO:0000313" key="4">
    <source>
        <dbReference type="Proteomes" id="UP001352852"/>
    </source>
</evidence>
<evidence type="ECO:0000313" key="3">
    <source>
        <dbReference type="EMBL" id="MED6268483.1"/>
    </source>
</evidence>
<feature type="domain" description="Glycoside hydrolase 35 catalytic" evidence="2">
    <location>
        <begin position="14"/>
        <end position="135"/>
    </location>
</feature>
<dbReference type="Gene3D" id="3.20.20.80">
    <property type="entry name" value="Glycosidases"/>
    <property type="match status" value="1"/>
</dbReference>
<evidence type="ECO:0000259" key="2">
    <source>
        <dbReference type="Pfam" id="PF01301"/>
    </source>
</evidence>
<dbReference type="PRINTS" id="PR00742">
    <property type="entry name" value="GLHYDRLASE35"/>
</dbReference>
<dbReference type="EMBL" id="JAHUTJ010010561">
    <property type="protein sequence ID" value="MED6268483.1"/>
    <property type="molecule type" value="Genomic_DNA"/>
</dbReference>
<dbReference type="InterPro" id="IPR031330">
    <property type="entry name" value="Gly_Hdrlase_35_cat"/>
</dbReference>
<reference evidence="3 4" key="1">
    <citation type="submission" date="2021-06" db="EMBL/GenBank/DDBJ databases">
        <authorList>
            <person name="Palmer J.M."/>
        </authorList>
    </citation>
    <scope>NUCLEOTIDE SEQUENCE [LARGE SCALE GENOMIC DNA]</scope>
    <source>
        <strain evidence="3 4">CL_MEX2019</strain>
        <tissue evidence="3">Muscle</tissue>
    </source>
</reference>
<organism evidence="3 4">
    <name type="scientific">Characodon lateralis</name>
    <dbReference type="NCBI Taxonomy" id="208331"/>
    <lineage>
        <taxon>Eukaryota</taxon>
        <taxon>Metazoa</taxon>
        <taxon>Chordata</taxon>
        <taxon>Craniata</taxon>
        <taxon>Vertebrata</taxon>
        <taxon>Euteleostomi</taxon>
        <taxon>Actinopterygii</taxon>
        <taxon>Neopterygii</taxon>
        <taxon>Teleostei</taxon>
        <taxon>Neoteleostei</taxon>
        <taxon>Acanthomorphata</taxon>
        <taxon>Ovalentaria</taxon>
        <taxon>Atherinomorphae</taxon>
        <taxon>Cyprinodontiformes</taxon>
        <taxon>Goodeidae</taxon>
        <taxon>Characodon</taxon>
    </lineage>
</organism>
<dbReference type="Proteomes" id="UP001352852">
    <property type="component" value="Unassembled WGS sequence"/>
</dbReference>
<gene>
    <name evidence="3" type="ORF">CHARACLAT_022853</name>
</gene>
<evidence type="ECO:0000256" key="1">
    <source>
        <dbReference type="ARBA" id="ARBA00009809"/>
    </source>
</evidence>
<sequence length="173" mass="19737">DCIGSGLVIPTLSLETINFQKLNIKEIKYLEDIQPQKPKMVMEYWSGWFDLWGGLHHVFTAEDMILVVTEILKLDMSINLYMFHGGTNFGFMNGAFAVGIPAPKPMVTSYDYDAPLSEAGDYTTKYHLLRNLFSSYHNEPLPKLPSPPQRRAYQAVVVQQHLSLWDSLHSTEQ</sequence>
<proteinExistence type="inferred from homology"/>
<comment type="similarity">
    <text evidence="1">Belongs to the glycosyl hydrolase 35 family.</text>
</comment>
<dbReference type="InterPro" id="IPR017853">
    <property type="entry name" value="GH"/>
</dbReference>
<comment type="caution">
    <text evidence="3">The sequence shown here is derived from an EMBL/GenBank/DDBJ whole genome shotgun (WGS) entry which is preliminary data.</text>
</comment>
<keyword evidence="4" id="KW-1185">Reference proteome</keyword>
<dbReference type="PANTHER" id="PTHR23421">
    <property type="entry name" value="BETA-GALACTOSIDASE RELATED"/>
    <property type="match status" value="1"/>
</dbReference>
<feature type="non-terminal residue" evidence="3">
    <location>
        <position position="173"/>
    </location>
</feature>
<name>A0ABU7D447_9TELE</name>